<accession>A0A3G9J9S5</accession>
<dbReference type="InterPro" id="IPR010985">
    <property type="entry name" value="Ribbon_hlx_hlx"/>
</dbReference>
<dbReference type="RefSeq" id="WP_125120057.1">
    <property type="nucleotide sequence ID" value="NZ_AP019309.1"/>
</dbReference>
<dbReference type="OrthoDB" id="1657930at2"/>
<reference evidence="1 2" key="1">
    <citation type="submission" date="2018-11" db="EMBL/GenBank/DDBJ databases">
        <title>Novel Erysipelotrichaceae bacterium isolated from small intestine of a swine.</title>
        <authorList>
            <person name="Kim J.S."/>
            <person name="Choe H."/>
            <person name="Lee Y.R."/>
            <person name="Kim K.M."/>
            <person name="Park D.S."/>
        </authorList>
    </citation>
    <scope>NUCLEOTIDE SEQUENCE [LARGE SCALE GENOMIC DNA]</scope>
    <source>
        <strain evidence="1 2">SG0102</strain>
    </source>
</reference>
<dbReference type="InParanoid" id="A0A3G9J9S5"/>
<gene>
    <name evidence="1" type="ORF">SG0102_22500</name>
</gene>
<evidence type="ECO:0000313" key="2">
    <source>
        <dbReference type="Proteomes" id="UP000268059"/>
    </source>
</evidence>
<dbReference type="AlphaFoldDB" id="A0A3G9J9S5"/>
<dbReference type="KEGG" id="ebm:SG0102_22500"/>
<evidence type="ECO:0000313" key="1">
    <source>
        <dbReference type="EMBL" id="BBH27316.1"/>
    </source>
</evidence>
<dbReference type="EMBL" id="AP019309">
    <property type="protein sequence ID" value="BBH27316.1"/>
    <property type="molecule type" value="Genomic_DNA"/>
</dbReference>
<protein>
    <recommendedName>
        <fullName evidence="3">CopG-like ribbon-helix-helix domain-containing protein</fullName>
    </recommendedName>
</protein>
<sequence length="63" mass="7653">MKKKKRKMVSFSLDPEVYERLHQYAFEQHQSMSSALTSWIMNAKVKYDVSWRQESLFDHEPDE</sequence>
<dbReference type="Proteomes" id="UP000268059">
    <property type="component" value="Chromosome"/>
</dbReference>
<organism evidence="1 2">
    <name type="scientific">Intestinibaculum porci</name>
    <dbReference type="NCBI Taxonomy" id="2487118"/>
    <lineage>
        <taxon>Bacteria</taxon>
        <taxon>Bacillati</taxon>
        <taxon>Bacillota</taxon>
        <taxon>Erysipelotrichia</taxon>
        <taxon>Erysipelotrichales</taxon>
        <taxon>Erysipelotrichaceae</taxon>
        <taxon>Intestinibaculum</taxon>
    </lineage>
</organism>
<evidence type="ECO:0008006" key="3">
    <source>
        <dbReference type="Google" id="ProtNLM"/>
    </source>
</evidence>
<dbReference type="GO" id="GO:0006355">
    <property type="term" value="P:regulation of DNA-templated transcription"/>
    <property type="evidence" value="ECO:0007669"/>
    <property type="project" value="InterPro"/>
</dbReference>
<name>A0A3G9J9S5_9FIRM</name>
<dbReference type="SUPFAM" id="SSF47598">
    <property type="entry name" value="Ribbon-helix-helix"/>
    <property type="match status" value="1"/>
</dbReference>
<keyword evidence="2" id="KW-1185">Reference proteome</keyword>
<proteinExistence type="predicted"/>